<sequence length="116" mass="13224">MEKFLLLIREDMEKLKVLPDEDFQDCIKRMTHWVGDLAESGRYIAAEPLMTIGRYVTKDNVLSDGPFIEAKEAISGYFIIQAENLEEATAFAQTCPQVLNKISKVEVRPIMSLDNQ</sequence>
<evidence type="ECO:0000256" key="1">
    <source>
        <dbReference type="ARBA" id="ARBA00007689"/>
    </source>
</evidence>
<dbReference type="SUPFAM" id="SSF54909">
    <property type="entry name" value="Dimeric alpha+beta barrel"/>
    <property type="match status" value="1"/>
</dbReference>
<dbReference type="Proteomes" id="UP000294850">
    <property type="component" value="Unassembled WGS sequence"/>
</dbReference>
<comment type="caution">
    <text evidence="3">The sequence shown here is derived from an EMBL/GenBank/DDBJ whole genome shotgun (WGS) entry which is preliminary data.</text>
</comment>
<dbReference type="Gene3D" id="3.30.70.1060">
    <property type="entry name" value="Dimeric alpha+beta barrel"/>
    <property type="match status" value="1"/>
</dbReference>
<organism evidence="3 4">
    <name type="scientific">Dyadobacter psychrotolerans</name>
    <dbReference type="NCBI Taxonomy" id="2541721"/>
    <lineage>
        <taxon>Bacteria</taxon>
        <taxon>Pseudomonadati</taxon>
        <taxon>Bacteroidota</taxon>
        <taxon>Cytophagia</taxon>
        <taxon>Cytophagales</taxon>
        <taxon>Spirosomataceae</taxon>
        <taxon>Dyadobacter</taxon>
    </lineage>
</organism>
<dbReference type="InterPro" id="IPR011008">
    <property type="entry name" value="Dimeric_a/b-barrel"/>
</dbReference>
<name>A0A4R5DSU4_9BACT</name>
<evidence type="ECO:0000259" key="2">
    <source>
        <dbReference type="Pfam" id="PF03795"/>
    </source>
</evidence>
<gene>
    <name evidence="3" type="ORF">E0F88_06655</name>
</gene>
<dbReference type="OrthoDB" id="7782105at2"/>
<dbReference type="AlphaFoldDB" id="A0A4R5DSU4"/>
<proteinExistence type="inferred from homology"/>
<comment type="similarity">
    <text evidence="1">Belongs to the YciI family.</text>
</comment>
<dbReference type="PANTHER" id="PTHR35174">
    <property type="entry name" value="BLL7171 PROTEIN-RELATED"/>
    <property type="match status" value="1"/>
</dbReference>
<protein>
    <recommendedName>
        <fullName evidence="2">YCII-related domain-containing protein</fullName>
    </recommendedName>
</protein>
<dbReference type="InterPro" id="IPR005545">
    <property type="entry name" value="YCII"/>
</dbReference>
<feature type="domain" description="YCII-related" evidence="2">
    <location>
        <begin position="4"/>
        <end position="110"/>
    </location>
</feature>
<dbReference type="Pfam" id="PF03795">
    <property type="entry name" value="YCII"/>
    <property type="match status" value="1"/>
</dbReference>
<reference evidence="3 4" key="1">
    <citation type="submission" date="2019-03" db="EMBL/GenBank/DDBJ databases">
        <title>Dyadobacter AR-3-6 sp. nov., isolated from arctic soil.</title>
        <authorList>
            <person name="Chaudhary D.K."/>
        </authorList>
    </citation>
    <scope>NUCLEOTIDE SEQUENCE [LARGE SCALE GENOMIC DNA]</scope>
    <source>
        <strain evidence="3 4">AR-3-6</strain>
    </source>
</reference>
<dbReference type="EMBL" id="SMFL01000002">
    <property type="protein sequence ID" value="TDE17566.1"/>
    <property type="molecule type" value="Genomic_DNA"/>
</dbReference>
<evidence type="ECO:0000313" key="4">
    <source>
        <dbReference type="Proteomes" id="UP000294850"/>
    </source>
</evidence>
<dbReference type="RefSeq" id="WP_131957432.1">
    <property type="nucleotide sequence ID" value="NZ_SMFL01000002.1"/>
</dbReference>
<keyword evidence="4" id="KW-1185">Reference proteome</keyword>
<accession>A0A4R5DSU4</accession>
<evidence type="ECO:0000313" key="3">
    <source>
        <dbReference type="EMBL" id="TDE17566.1"/>
    </source>
</evidence>